<dbReference type="InterPro" id="IPR019819">
    <property type="entry name" value="Carboxylesterase_B_CS"/>
</dbReference>
<evidence type="ECO:0000259" key="4">
    <source>
        <dbReference type="Pfam" id="PF00135"/>
    </source>
</evidence>
<dbReference type="STRING" id="1211777.BN77_3193"/>
<evidence type="ECO:0000256" key="1">
    <source>
        <dbReference type="ARBA" id="ARBA00005964"/>
    </source>
</evidence>
<dbReference type="AlphaFoldDB" id="K0PHL9"/>
<reference evidence="5 6" key="1">
    <citation type="journal article" date="2013" name="Genome Announc.">
        <title>Draft Genome Sequence of Rhizobium mesoamericanum STM3625, a Nitrogen-Fixing Symbiont of Mimosa pudica Isolated in French Guiana (South America).</title>
        <authorList>
            <person name="Moulin L."/>
            <person name="Mornico D."/>
            <person name="Melkonian R."/>
            <person name="Klonowska A."/>
        </authorList>
    </citation>
    <scope>NUCLEOTIDE SEQUENCE [LARGE SCALE GENOMIC DNA]</scope>
    <source>
        <strain evidence="5 6">STM3625</strain>
    </source>
</reference>
<protein>
    <recommendedName>
        <fullName evidence="3">Carboxylic ester hydrolase</fullName>
        <ecNumber evidence="3">3.1.1.-</ecNumber>
    </recommendedName>
</protein>
<feature type="chain" id="PRO_5005137219" description="Carboxylic ester hydrolase" evidence="3">
    <location>
        <begin position="27"/>
        <end position="529"/>
    </location>
</feature>
<gene>
    <name evidence="5" type="ORF">BN77_3193</name>
</gene>
<dbReference type="eggNOG" id="COG2272">
    <property type="taxonomic scope" value="Bacteria"/>
</dbReference>
<evidence type="ECO:0000313" key="5">
    <source>
        <dbReference type="EMBL" id="CCM76006.1"/>
    </source>
</evidence>
<evidence type="ECO:0000256" key="2">
    <source>
        <dbReference type="ARBA" id="ARBA00022801"/>
    </source>
</evidence>
<dbReference type="Proteomes" id="UP000009319">
    <property type="component" value="Unassembled WGS sequence"/>
</dbReference>
<dbReference type="InterPro" id="IPR050309">
    <property type="entry name" value="Type-B_Carboxylest/Lipase"/>
</dbReference>
<feature type="domain" description="Carboxylesterase type B" evidence="4">
    <location>
        <begin position="371"/>
        <end position="513"/>
    </location>
</feature>
<dbReference type="GO" id="GO:0016787">
    <property type="term" value="F:hydrolase activity"/>
    <property type="evidence" value="ECO:0007669"/>
    <property type="project" value="UniProtKB-KW"/>
</dbReference>
<proteinExistence type="inferred from homology"/>
<keyword evidence="6" id="KW-1185">Reference proteome</keyword>
<comment type="caution">
    <text evidence="5">The sequence shown here is derived from an EMBL/GenBank/DDBJ whole genome shotgun (WGS) entry which is preliminary data.</text>
</comment>
<feature type="domain" description="Carboxylesterase type B" evidence="4">
    <location>
        <begin position="30"/>
        <end position="348"/>
    </location>
</feature>
<dbReference type="Gene3D" id="3.40.50.1820">
    <property type="entry name" value="alpha/beta hydrolase"/>
    <property type="match status" value="1"/>
</dbReference>
<dbReference type="InterPro" id="IPR029058">
    <property type="entry name" value="AB_hydrolase_fold"/>
</dbReference>
<dbReference type="Pfam" id="PF00135">
    <property type="entry name" value="COesterase"/>
    <property type="match status" value="2"/>
</dbReference>
<keyword evidence="3" id="KW-0732">Signal</keyword>
<dbReference type="RefSeq" id="WP_007533272.1">
    <property type="nucleotide sequence ID" value="NZ_HF536772.1"/>
</dbReference>
<dbReference type="SUPFAM" id="SSF53474">
    <property type="entry name" value="alpha/beta-Hydrolases"/>
    <property type="match status" value="1"/>
</dbReference>
<dbReference type="PANTHER" id="PTHR11559">
    <property type="entry name" value="CARBOXYLESTERASE"/>
    <property type="match status" value="1"/>
</dbReference>
<comment type="similarity">
    <text evidence="1 3">Belongs to the type-B carboxylesterase/lipase family.</text>
</comment>
<evidence type="ECO:0000313" key="6">
    <source>
        <dbReference type="Proteomes" id="UP000009319"/>
    </source>
</evidence>
<keyword evidence="2 3" id="KW-0378">Hydrolase</keyword>
<dbReference type="EC" id="3.1.1.-" evidence="3"/>
<organism evidence="5 6">
    <name type="scientific">Rhizobium mesoamericanum STM3625</name>
    <dbReference type="NCBI Taxonomy" id="1211777"/>
    <lineage>
        <taxon>Bacteria</taxon>
        <taxon>Pseudomonadati</taxon>
        <taxon>Pseudomonadota</taxon>
        <taxon>Alphaproteobacteria</taxon>
        <taxon>Hyphomicrobiales</taxon>
        <taxon>Rhizobiaceae</taxon>
        <taxon>Rhizobium/Agrobacterium group</taxon>
        <taxon>Rhizobium</taxon>
    </lineage>
</organism>
<name>K0PHL9_9HYPH</name>
<sequence>MVFIRNFSFLAAAVACQVAFVARSGAADVTVGIDSGLLSGETSGMVVVFRGIPYAAPPVGDLRWRNPRPARKWKGARNAREFGPSCVQAAPLPQSEDCLTLNIWMPAKRFKTPRPVMVWFDGDALAQADASQYPGHQLAAQGLVFVSFNYRLGRLGYFAHPALLVEASDQPVGNYGYMDQLAVLKWIRRNISAFGGDPEKVTIVGESAGGGSVIAHMASPLSLGLFRGAILESPVLPTTRAKNMPSSSLETAERRALAYAASLGIDGSGPDALAALRALPAKRLTEGASAAEVWAGMSTGSPVVGISGPIVDGRFLPEAPEAAFAAGRQAPVPVIVGTNSREMYIGSASAKDDLFQQLGGHAAEARRLYDPTGQETLGELKQQVLADKTLVEPSRHLAGEMVRAGQPTWWYRFSYVADALRGDPKWTGVPHGAETPYMLDIPNAFVKDGVRPADWAIAALASAYWVEFATTLDPNGGSRPKWPRYDPTVDVIMEFADDGATTRADPLKPRLDLWQRHWEEDTLANHTGR</sequence>
<dbReference type="PROSITE" id="PS00122">
    <property type="entry name" value="CARBOXYLESTERASE_B_1"/>
    <property type="match status" value="1"/>
</dbReference>
<evidence type="ECO:0000256" key="3">
    <source>
        <dbReference type="RuleBase" id="RU361235"/>
    </source>
</evidence>
<feature type="signal peptide" evidence="3">
    <location>
        <begin position="1"/>
        <end position="26"/>
    </location>
</feature>
<dbReference type="PROSITE" id="PS51257">
    <property type="entry name" value="PROKAR_LIPOPROTEIN"/>
    <property type="match status" value="1"/>
</dbReference>
<dbReference type="ESTHER" id="9rhiz-k0phl9">
    <property type="family name" value="Carb_B_Bacteria"/>
</dbReference>
<dbReference type="EMBL" id="CANI01000020">
    <property type="protein sequence ID" value="CCM76006.1"/>
    <property type="molecule type" value="Genomic_DNA"/>
</dbReference>
<accession>K0PHL9</accession>
<dbReference type="PROSITE" id="PS00941">
    <property type="entry name" value="CARBOXYLESTERASE_B_2"/>
    <property type="match status" value="1"/>
</dbReference>
<dbReference type="InterPro" id="IPR019826">
    <property type="entry name" value="Carboxylesterase_B_AS"/>
</dbReference>
<dbReference type="InterPro" id="IPR002018">
    <property type="entry name" value="CarbesteraseB"/>
</dbReference>
<dbReference type="HOGENOM" id="CLU_006586_16_4_5"/>